<protein>
    <submittedName>
        <fullName evidence="1">Uncharacterized protein</fullName>
    </submittedName>
</protein>
<dbReference type="Proteomes" id="UP000655044">
    <property type="component" value="Unassembled WGS sequence"/>
</dbReference>
<evidence type="ECO:0000313" key="2">
    <source>
        <dbReference type="Proteomes" id="UP000655044"/>
    </source>
</evidence>
<proteinExistence type="predicted"/>
<evidence type="ECO:0000313" key="1">
    <source>
        <dbReference type="EMBL" id="GIH84235.1"/>
    </source>
</evidence>
<sequence length="61" mass="6592">MDLLPTFPSHPCLLAAAPAAHRKTREPYQGDSRVETIGTLALRSRTHRSSLEPGTLATHSA</sequence>
<reference evidence="1" key="1">
    <citation type="submission" date="2021-01" db="EMBL/GenBank/DDBJ databases">
        <title>Whole genome shotgun sequence of Planobispora rosea NBRC 15558.</title>
        <authorList>
            <person name="Komaki H."/>
            <person name="Tamura T."/>
        </authorList>
    </citation>
    <scope>NUCLEOTIDE SEQUENCE</scope>
    <source>
        <strain evidence="1">NBRC 15558</strain>
    </source>
</reference>
<accession>A0A8J3S0Y3</accession>
<gene>
    <name evidence="1" type="ORF">Pro02_26430</name>
</gene>
<comment type="caution">
    <text evidence="1">The sequence shown here is derived from an EMBL/GenBank/DDBJ whole genome shotgun (WGS) entry which is preliminary data.</text>
</comment>
<organism evidence="1 2">
    <name type="scientific">Planobispora rosea</name>
    <dbReference type="NCBI Taxonomy" id="35762"/>
    <lineage>
        <taxon>Bacteria</taxon>
        <taxon>Bacillati</taxon>
        <taxon>Actinomycetota</taxon>
        <taxon>Actinomycetes</taxon>
        <taxon>Streptosporangiales</taxon>
        <taxon>Streptosporangiaceae</taxon>
        <taxon>Planobispora</taxon>
    </lineage>
</organism>
<dbReference type="EMBL" id="BOOI01000021">
    <property type="protein sequence ID" value="GIH84235.1"/>
    <property type="molecule type" value="Genomic_DNA"/>
</dbReference>
<dbReference type="AlphaFoldDB" id="A0A8J3S0Y3"/>
<keyword evidence="2" id="KW-1185">Reference proteome</keyword>
<name>A0A8J3S0Y3_PLARO</name>